<comment type="caution">
    <text evidence="1">The sequence shown here is derived from an EMBL/GenBank/DDBJ whole genome shotgun (WGS) entry which is preliminary data.</text>
</comment>
<dbReference type="AlphaFoldDB" id="A0AA86NW53"/>
<gene>
    <name evidence="1" type="ORF">HINF_LOCUS13436</name>
    <name evidence="2" type="ORF">HINF_LOCUS26633</name>
</gene>
<dbReference type="EMBL" id="CATOUU010000347">
    <property type="protein sequence ID" value="CAI9925791.1"/>
    <property type="molecule type" value="Genomic_DNA"/>
</dbReference>
<protein>
    <submittedName>
        <fullName evidence="1">Uncharacterized protein</fullName>
    </submittedName>
</protein>
<reference evidence="1" key="1">
    <citation type="submission" date="2023-06" db="EMBL/GenBank/DDBJ databases">
        <authorList>
            <person name="Kurt Z."/>
        </authorList>
    </citation>
    <scope>NUCLEOTIDE SEQUENCE</scope>
</reference>
<evidence type="ECO:0000313" key="2">
    <source>
        <dbReference type="EMBL" id="CAL6018778.1"/>
    </source>
</evidence>
<keyword evidence="3" id="KW-1185">Reference proteome</keyword>
<evidence type="ECO:0000313" key="1">
    <source>
        <dbReference type="EMBL" id="CAI9925791.1"/>
    </source>
</evidence>
<accession>A0AA86NW53</accession>
<proteinExistence type="predicted"/>
<dbReference type="EMBL" id="CAXDID020000081">
    <property type="protein sequence ID" value="CAL6018778.1"/>
    <property type="molecule type" value="Genomic_DNA"/>
</dbReference>
<dbReference type="Proteomes" id="UP001642409">
    <property type="component" value="Unassembled WGS sequence"/>
</dbReference>
<name>A0AA86NW53_9EUKA</name>
<evidence type="ECO:0000313" key="3">
    <source>
        <dbReference type="Proteomes" id="UP001642409"/>
    </source>
</evidence>
<reference evidence="2 3" key="2">
    <citation type="submission" date="2024-07" db="EMBL/GenBank/DDBJ databases">
        <authorList>
            <person name="Akdeniz Z."/>
        </authorList>
    </citation>
    <scope>NUCLEOTIDE SEQUENCE [LARGE SCALE GENOMIC DNA]</scope>
</reference>
<organism evidence="1">
    <name type="scientific">Hexamita inflata</name>
    <dbReference type="NCBI Taxonomy" id="28002"/>
    <lineage>
        <taxon>Eukaryota</taxon>
        <taxon>Metamonada</taxon>
        <taxon>Diplomonadida</taxon>
        <taxon>Hexamitidae</taxon>
        <taxon>Hexamitinae</taxon>
        <taxon>Hexamita</taxon>
    </lineage>
</organism>
<sequence>MDKLLEFVKTFESFDSPTNVNTVFYKVMLQVLQNFDDTCSVILDKLSDSLVTRIQQDFEVLEPKYFVSSLILTETRDNQILLPYIKCKICDSRLPSIGILDNNFSVYCHSCNDQVVYIKDLLQFVQTPITQHFLMFYHEFVEQVLKEQQQQFIAANQPEIPMQFFAELVKQNKHYEYLQNPMSVFPLESKTFTINNQQFKCVHYTEGGINKFENVTNPSRCPIYTYYCTTDKLYENLEKDYEASYEKTTDFDPSLVIIEQKPYVPKIKQEVDPEDLKVGHAVIIKDLNKYEYINAQFGFVVDQYFEDFIQVTFGADLCVVDSNDLLYVAHNLTYEKVELLHSRGIYMQYVDKFYWNLSLPQHFDAVDYFTQLKLATDVNYQAVSCVKSDEGLILCLTNDRMEVSFVPLDQICTPQVILQQSQFVNLVNAPLQVLAPQLCPNELIESKLNYVFQTLQQTKQLSDILQKQADLGFSKLSEVLSELQLFIQRDSNQEHFLACKNWFLFVFYSIKRVKGSFPEFEDLKLGEINGNENLAEEIEKVRKVIGK</sequence>